<feature type="compositionally biased region" description="Basic and acidic residues" evidence="1">
    <location>
        <begin position="1"/>
        <end position="28"/>
    </location>
</feature>
<dbReference type="eggNOG" id="ENOG502TKJI">
    <property type="taxonomic scope" value="Eukaryota"/>
</dbReference>
<sequence>MIRQESSEFLRQKQAQWEKEKAESKSRPEWFPFGENSTPGGGSPLRKFVSKEPVEEKRRASQFAAAMEKAKKKEAELLKRAKLYKHVLRGAEEEGWN</sequence>
<reference evidence="3" key="1">
    <citation type="submission" date="2011-07" db="EMBL/GenBank/DDBJ databases">
        <authorList>
            <consortium name="Caenorhabditis brenneri Sequencing and Analysis Consortium"/>
            <person name="Wilson R.K."/>
        </authorList>
    </citation>
    <scope>NUCLEOTIDE SEQUENCE [LARGE SCALE GENOMIC DNA]</scope>
    <source>
        <strain evidence="3">PB2801</strain>
    </source>
</reference>
<keyword evidence="3" id="KW-1185">Reference proteome</keyword>
<dbReference type="InParanoid" id="G0NUH7"/>
<dbReference type="EMBL" id="GL379951">
    <property type="protein sequence ID" value="EGT37868.1"/>
    <property type="molecule type" value="Genomic_DNA"/>
</dbReference>
<dbReference type="AlphaFoldDB" id="G0NUH7"/>
<gene>
    <name evidence="2" type="ORF">CAEBREN_30673</name>
</gene>
<evidence type="ECO:0000256" key="1">
    <source>
        <dbReference type="SAM" id="MobiDB-lite"/>
    </source>
</evidence>
<protein>
    <submittedName>
        <fullName evidence="2">Uncharacterized protein</fullName>
    </submittedName>
</protein>
<evidence type="ECO:0000313" key="2">
    <source>
        <dbReference type="EMBL" id="EGT37868.1"/>
    </source>
</evidence>
<proteinExistence type="predicted"/>
<dbReference type="OrthoDB" id="10612680at2759"/>
<dbReference type="HOGENOM" id="CLU_2348522_0_0_1"/>
<feature type="region of interest" description="Disordered" evidence="1">
    <location>
        <begin position="1"/>
        <end position="47"/>
    </location>
</feature>
<dbReference type="Proteomes" id="UP000008068">
    <property type="component" value="Unassembled WGS sequence"/>
</dbReference>
<organism evidence="3">
    <name type="scientific">Caenorhabditis brenneri</name>
    <name type="common">Nematode worm</name>
    <dbReference type="NCBI Taxonomy" id="135651"/>
    <lineage>
        <taxon>Eukaryota</taxon>
        <taxon>Metazoa</taxon>
        <taxon>Ecdysozoa</taxon>
        <taxon>Nematoda</taxon>
        <taxon>Chromadorea</taxon>
        <taxon>Rhabditida</taxon>
        <taxon>Rhabditina</taxon>
        <taxon>Rhabditomorpha</taxon>
        <taxon>Rhabditoidea</taxon>
        <taxon>Rhabditidae</taxon>
        <taxon>Peloderinae</taxon>
        <taxon>Caenorhabditis</taxon>
    </lineage>
</organism>
<evidence type="ECO:0000313" key="3">
    <source>
        <dbReference type="Proteomes" id="UP000008068"/>
    </source>
</evidence>
<name>G0NUH7_CAEBE</name>
<accession>G0NUH7</accession>